<evidence type="ECO:0000313" key="2">
    <source>
        <dbReference type="Proteomes" id="UP001057402"/>
    </source>
</evidence>
<protein>
    <submittedName>
        <fullName evidence="1">Uncharacterized protein</fullName>
    </submittedName>
</protein>
<organism evidence="1 2">
    <name type="scientific">Melastoma candidum</name>
    <dbReference type="NCBI Taxonomy" id="119954"/>
    <lineage>
        <taxon>Eukaryota</taxon>
        <taxon>Viridiplantae</taxon>
        <taxon>Streptophyta</taxon>
        <taxon>Embryophyta</taxon>
        <taxon>Tracheophyta</taxon>
        <taxon>Spermatophyta</taxon>
        <taxon>Magnoliopsida</taxon>
        <taxon>eudicotyledons</taxon>
        <taxon>Gunneridae</taxon>
        <taxon>Pentapetalae</taxon>
        <taxon>rosids</taxon>
        <taxon>malvids</taxon>
        <taxon>Myrtales</taxon>
        <taxon>Melastomataceae</taxon>
        <taxon>Melastomatoideae</taxon>
        <taxon>Melastomateae</taxon>
        <taxon>Melastoma</taxon>
    </lineage>
</organism>
<reference evidence="2" key="1">
    <citation type="journal article" date="2023" name="Front. Plant Sci.">
        <title>Chromosomal-level genome assembly of Melastoma candidum provides insights into trichome evolution.</title>
        <authorList>
            <person name="Zhong Y."/>
            <person name="Wu W."/>
            <person name="Sun C."/>
            <person name="Zou P."/>
            <person name="Liu Y."/>
            <person name="Dai S."/>
            <person name="Zhou R."/>
        </authorList>
    </citation>
    <scope>NUCLEOTIDE SEQUENCE [LARGE SCALE GENOMIC DNA]</scope>
</reference>
<evidence type="ECO:0000313" key="1">
    <source>
        <dbReference type="EMBL" id="KAI4384439.1"/>
    </source>
</evidence>
<sequence>MLDLNLEAISGDSPSSCGGMKLHLKSLEEDSGTSNSSVVNMEEASVADDGGSSNSGSSLLAFDVMSKRDEARGEIVVRQFFPVDAGGSGGGGGGGEDGLLRKAATARTQWLKLSFGDSRGEGIQQHQQQLQQQPPHQPVRKRHRGPRSRSSQYRGVTFYRRTGRWESHIWDCGKQVYLGGFDTAYAAARAYDRAAVKFRGVEADINFNVSDYEEDMKQMANLTKEEFVHILRRQSTGFSREASKHRGVNLQKCGRWDMRTGQFSGKLPYEKTTLEFNGREAAATKFKSSRHDSEIVFSARHKGTGQNLDLSLGMTSNPSCSKGVESKKENFRRLDRKEPALCCEIPMVGSPSYLPKGGGIASFALPLKRSPMWSSMHPTVSPSYAVTVVEKRTEAIPSSSSPRFPTYRWQVHGNNTTGTAPMPYVVPLFASNNHNTAASSGFSSSTAKPLAFLAATTASALLRNKSGVHGGRQPVVGGEERR</sequence>
<comment type="caution">
    <text evidence="1">The sequence shown here is derived from an EMBL/GenBank/DDBJ whole genome shotgun (WGS) entry which is preliminary data.</text>
</comment>
<name>A0ACB9S3L2_9MYRT</name>
<dbReference type="Proteomes" id="UP001057402">
    <property type="component" value="Chromosome 2"/>
</dbReference>
<proteinExistence type="predicted"/>
<keyword evidence="2" id="KW-1185">Reference proteome</keyword>
<dbReference type="EMBL" id="CM042881">
    <property type="protein sequence ID" value="KAI4384439.1"/>
    <property type="molecule type" value="Genomic_DNA"/>
</dbReference>
<gene>
    <name evidence="1" type="ORF">MLD38_002596</name>
</gene>
<accession>A0ACB9S3L2</accession>